<dbReference type="Gene3D" id="3.40.640.10">
    <property type="entry name" value="Type I PLP-dependent aspartate aminotransferase-like (Major domain)"/>
    <property type="match status" value="1"/>
</dbReference>
<dbReference type="Pfam" id="PF00202">
    <property type="entry name" value="Aminotran_3"/>
    <property type="match status" value="1"/>
</dbReference>
<evidence type="ECO:0000256" key="15">
    <source>
        <dbReference type="SAM" id="MobiDB-lite"/>
    </source>
</evidence>
<dbReference type="GO" id="GO:0045303">
    <property type="term" value="F:diaminobutyrate-2-oxoglutarate transaminase activity"/>
    <property type="evidence" value="ECO:0007669"/>
    <property type="project" value="UniProtKB-EC"/>
</dbReference>
<dbReference type="SUPFAM" id="SSF53383">
    <property type="entry name" value="PLP-dependent transferases"/>
    <property type="match status" value="1"/>
</dbReference>
<dbReference type="InterPro" id="IPR005814">
    <property type="entry name" value="Aminotrans_3"/>
</dbReference>
<dbReference type="Gene3D" id="3.90.1150.10">
    <property type="entry name" value="Aspartate Aminotransferase, domain 1"/>
    <property type="match status" value="1"/>
</dbReference>
<organism evidence="16 17">
    <name type="scientific">Streptomyces sedi</name>
    <dbReference type="NCBI Taxonomy" id="555059"/>
    <lineage>
        <taxon>Bacteria</taxon>
        <taxon>Bacillati</taxon>
        <taxon>Actinomycetota</taxon>
        <taxon>Actinomycetes</taxon>
        <taxon>Kitasatosporales</taxon>
        <taxon>Streptomycetaceae</taxon>
        <taxon>Streptomyces</taxon>
    </lineage>
</organism>
<dbReference type="NCBIfam" id="NF006733">
    <property type="entry name" value="PRK09264.1"/>
    <property type="match status" value="1"/>
</dbReference>
<evidence type="ECO:0000313" key="17">
    <source>
        <dbReference type="Proteomes" id="UP000311713"/>
    </source>
</evidence>
<dbReference type="PANTHER" id="PTHR43552">
    <property type="entry name" value="DIAMINOBUTYRATE--2-OXOGLUTARATE AMINOTRANSFERASE"/>
    <property type="match status" value="1"/>
</dbReference>
<feature type="region of interest" description="Disordered" evidence="15">
    <location>
        <begin position="1"/>
        <end position="25"/>
    </location>
</feature>
<protein>
    <recommendedName>
        <fullName evidence="6">Diaminobutyrate--2-oxoglutarate transaminase</fullName>
        <ecNumber evidence="5">2.6.1.76</ecNumber>
    </recommendedName>
    <alternativeName>
        <fullName evidence="11">DABA aminotransferase</fullName>
    </alternativeName>
    <alternativeName>
        <fullName evidence="12">Diaminobutyrate--2-oxoglutarate aminotransferase</fullName>
    </alternativeName>
    <alternativeName>
        <fullName evidence="10">L-2,4-diaminobutyric acid transaminase</fullName>
    </alternativeName>
</protein>
<dbReference type="GO" id="GO:0030170">
    <property type="term" value="F:pyridoxal phosphate binding"/>
    <property type="evidence" value="ECO:0007669"/>
    <property type="project" value="InterPro"/>
</dbReference>
<reference evidence="16 17" key="1">
    <citation type="submission" date="2019-06" db="EMBL/GenBank/DDBJ databases">
        <title>Draft genome of Streptomyces sedi sp. JCM16909.</title>
        <authorList>
            <person name="Klykleung N."/>
            <person name="Tanasupawat S."/>
            <person name="Kudo T."/>
            <person name="Yuki M."/>
            <person name="Ohkuma M."/>
        </authorList>
    </citation>
    <scope>NUCLEOTIDE SEQUENCE [LARGE SCALE GENOMIC DNA]</scope>
    <source>
        <strain evidence="16 17">JCM 16909</strain>
    </source>
</reference>
<sequence>MSETGAATLATAPDGETAGTRAADVGPDTGVFERYESEVRLYCRTFPEVFDRARGTELFTEDGRRYLDFFCGAGSLNYGHNNELIKRRVADYLAADGLTHGLDLHTVAKRDFLRAFVETVLRPRGLDYKAQFVGPTGTDAVEAALKLARRVTGRSGLVAFTGAFHGMSRGSLAVTGSRRARRAGGASGQDVTFVPYADGPGGPFDSVGYLERLLADPSSGTEPPAAVIVEPVQMEGGVYPAPAGWLAELRELTTRHGVLLVLDEIQTGCGRTGTFFGFEDAGIVPDLVTVSKSIGGLGLPLALTLLRRDLDAWRPGEHTGTFRGNQLAFVAATAACELWRAPAFQAGLTAGTERLRRFGVELTEREPAVRVRGRGMVLGVDLAGAGGARRARQAQRRAFDGGLIVELCGRDDEVIKLLPPLTATPAELDEGLGVLATALRPD</sequence>
<evidence type="ECO:0000256" key="5">
    <source>
        <dbReference type="ARBA" id="ARBA00013155"/>
    </source>
</evidence>
<keyword evidence="7 16" id="KW-0032">Aminotransferase</keyword>
<proteinExistence type="inferred from homology"/>
<dbReference type="InterPro" id="IPR015424">
    <property type="entry name" value="PyrdxlP-dep_Trfase"/>
</dbReference>
<comment type="catalytic activity">
    <reaction evidence="13">
        <text>L-2,4-diaminobutanoate + 2-oxoglutarate = L-aspartate 4-semialdehyde + L-glutamate</text>
        <dbReference type="Rhea" id="RHEA:11160"/>
        <dbReference type="ChEBI" id="CHEBI:16810"/>
        <dbReference type="ChEBI" id="CHEBI:29985"/>
        <dbReference type="ChEBI" id="CHEBI:58761"/>
        <dbReference type="ChEBI" id="CHEBI:537519"/>
        <dbReference type="EC" id="2.6.1.76"/>
    </reaction>
</comment>
<evidence type="ECO:0000256" key="3">
    <source>
        <dbReference type="ARBA" id="ARBA00004946"/>
    </source>
</evidence>
<name>A0A5C4UWU6_9ACTN</name>
<dbReference type="PROSITE" id="PS00600">
    <property type="entry name" value="AA_TRANSFER_CLASS_3"/>
    <property type="match status" value="1"/>
</dbReference>
<evidence type="ECO:0000256" key="11">
    <source>
        <dbReference type="ARBA" id="ARBA00030665"/>
    </source>
</evidence>
<dbReference type="EC" id="2.6.1.76" evidence="5"/>
<dbReference type="PANTHER" id="PTHR43552:SF2">
    <property type="entry name" value="DIAMINOBUTYRATE--2-OXOGLUTARATE TRANSAMINASE"/>
    <property type="match status" value="1"/>
</dbReference>
<evidence type="ECO:0000256" key="14">
    <source>
        <dbReference type="RuleBase" id="RU003560"/>
    </source>
</evidence>
<accession>A0A5C4UWU6</accession>
<keyword evidence="8 16" id="KW-0808">Transferase</keyword>
<dbReference type="OrthoDB" id="9801052at2"/>
<evidence type="ECO:0000256" key="9">
    <source>
        <dbReference type="ARBA" id="ARBA00022898"/>
    </source>
</evidence>
<keyword evidence="9 14" id="KW-0663">Pyridoxal phosphate</keyword>
<dbReference type="RefSeq" id="WP_139646710.1">
    <property type="nucleotide sequence ID" value="NZ_BAAAZS010000061.1"/>
</dbReference>
<dbReference type="EMBL" id="VDGT01000014">
    <property type="protein sequence ID" value="TNM28141.1"/>
    <property type="molecule type" value="Genomic_DNA"/>
</dbReference>
<comment type="caution">
    <text evidence="16">The sequence shown here is derived from an EMBL/GenBank/DDBJ whole genome shotgun (WGS) entry which is preliminary data.</text>
</comment>
<evidence type="ECO:0000313" key="16">
    <source>
        <dbReference type="EMBL" id="TNM28141.1"/>
    </source>
</evidence>
<gene>
    <name evidence="16" type="ORF">FH715_18440</name>
</gene>
<dbReference type="Proteomes" id="UP000311713">
    <property type="component" value="Unassembled WGS sequence"/>
</dbReference>
<dbReference type="InterPro" id="IPR004637">
    <property type="entry name" value="Dat"/>
</dbReference>
<comment type="pathway">
    <text evidence="3">Amine and polyamine biosynthesis; ectoine biosynthesis; L-ectoine from L-aspartate 4-semialdehyde: step 1/3.</text>
</comment>
<evidence type="ECO:0000256" key="7">
    <source>
        <dbReference type="ARBA" id="ARBA00022576"/>
    </source>
</evidence>
<dbReference type="NCBIfam" id="TIGR00709">
    <property type="entry name" value="dat"/>
    <property type="match status" value="1"/>
</dbReference>
<dbReference type="InterPro" id="IPR049704">
    <property type="entry name" value="Aminotrans_3_PPA_site"/>
</dbReference>
<evidence type="ECO:0000256" key="12">
    <source>
        <dbReference type="ARBA" id="ARBA00031476"/>
    </source>
</evidence>
<evidence type="ECO:0000256" key="2">
    <source>
        <dbReference type="ARBA" id="ARBA00002189"/>
    </source>
</evidence>
<evidence type="ECO:0000256" key="10">
    <source>
        <dbReference type="ARBA" id="ARBA00029744"/>
    </source>
</evidence>
<dbReference type="PIRSF" id="PIRSF000521">
    <property type="entry name" value="Transaminase_4ab_Lys_Orn"/>
    <property type="match status" value="1"/>
</dbReference>
<evidence type="ECO:0000256" key="6">
    <source>
        <dbReference type="ARBA" id="ARBA00014798"/>
    </source>
</evidence>
<evidence type="ECO:0000256" key="1">
    <source>
        <dbReference type="ARBA" id="ARBA00001933"/>
    </source>
</evidence>
<comment type="similarity">
    <text evidence="4 14">Belongs to the class-III pyridoxal-phosphate-dependent aminotransferase family.</text>
</comment>
<evidence type="ECO:0000256" key="4">
    <source>
        <dbReference type="ARBA" id="ARBA00008954"/>
    </source>
</evidence>
<dbReference type="InterPro" id="IPR015421">
    <property type="entry name" value="PyrdxlP-dep_Trfase_major"/>
</dbReference>
<dbReference type="InterPro" id="IPR015422">
    <property type="entry name" value="PyrdxlP-dep_Trfase_small"/>
</dbReference>
<comment type="cofactor">
    <cofactor evidence="1">
        <name>pyridoxal 5'-phosphate</name>
        <dbReference type="ChEBI" id="CHEBI:597326"/>
    </cofactor>
</comment>
<keyword evidence="17" id="KW-1185">Reference proteome</keyword>
<dbReference type="CDD" id="cd00610">
    <property type="entry name" value="OAT_like"/>
    <property type="match status" value="1"/>
</dbReference>
<comment type="function">
    <text evidence="2">Catalyzes reversively the conversion of L-aspartate beta-semialdehyde (ASA) to L-2,4-diaminobutyrate (DABA) by transamination with L-glutamate.</text>
</comment>
<evidence type="ECO:0000256" key="13">
    <source>
        <dbReference type="ARBA" id="ARBA00049111"/>
    </source>
</evidence>
<evidence type="ECO:0000256" key="8">
    <source>
        <dbReference type="ARBA" id="ARBA00022679"/>
    </source>
</evidence>
<dbReference type="AlphaFoldDB" id="A0A5C4UWU6"/>